<dbReference type="Proteomes" id="UP000075882">
    <property type="component" value="Unassembled WGS sequence"/>
</dbReference>
<dbReference type="EnsemblMetazoa" id="ACOM040051-RA">
    <property type="protein sequence ID" value="ACOM040051-PA.1"/>
    <property type="gene ID" value="ACOM040051"/>
</dbReference>
<feature type="compositionally biased region" description="Basic residues" evidence="1">
    <location>
        <begin position="221"/>
        <end position="239"/>
    </location>
</feature>
<proteinExistence type="predicted"/>
<accession>A0A8W7Q0J2</accession>
<dbReference type="AlphaFoldDB" id="A0A8W7Q0J2"/>
<name>A0A8W7Q0J2_ANOCL</name>
<sequence length="239" mass="26422">LDLALSECAGPTNPYRELVEKYEALLEVHRQPLGQKSATAAPTGAPGPATAHVERQLHPVPEHVLLLRVGRYEEPDLARPGQVERVAIEAVLRRLRPRVVVRAEVQLEPAHMVGGQLDLDLQLLAGHVPARHDALAVLAAGLVRPGRPQMVRVAAHATVALVLLPLDRVPAAEQLVVVVVDRVREAEAPHRIAGGRFHQPAVGVRRPRPDRHQQQQQQQQHRGRHQPSRPRHPSGHLRR</sequence>
<organism evidence="2">
    <name type="scientific">Anopheles coluzzii</name>
    <name type="common">African malaria mosquito</name>
    <dbReference type="NCBI Taxonomy" id="1518534"/>
    <lineage>
        <taxon>Eukaryota</taxon>
        <taxon>Metazoa</taxon>
        <taxon>Ecdysozoa</taxon>
        <taxon>Arthropoda</taxon>
        <taxon>Hexapoda</taxon>
        <taxon>Insecta</taxon>
        <taxon>Pterygota</taxon>
        <taxon>Neoptera</taxon>
        <taxon>Endopterygota</taxon>
        <taxon>Diptera</taxon>
        <taxon>Nematocera</taxon>
        <taxon>Culicoidea</taxon>
        <taxon>Culicidae</taxon>
        <taxon>Anophelinae</taxon>
        <taxon>Anopheles</taxon>
    </lineage>
</organism>
<protein>
    <submittedName>
        <fullName evidence="2">Uncharacterized protein</fullName>
    </submittedName>
</protein>
<feature type="region of interest" description="Disordered" evidence="1">
    <location>
        <begin position="191"/>
        <end position="239"/>
    </location>
</feature>
<reference evidence="2" key="1">
    <citation type="submission" date="2022-08" db="UniProtKB">
        <authorList>
            <consortium name="EnsemblMetazoa"/>
        </authorList>
    </citation>
    <scope>IDENTIFICATION</scope>
</reference>
<evidence type="ECO:0000313" key="2">
    <source>
        <dbReference type="EnsemblMetazoa" id="ACOM040051-PA.1"/>
    </source>
</evidence>
<evidence type="ECO:0000256" key="1">
    <source>
        <dbReference type="SAM" id="MobiDB-lite"/>
    </source>
</evidence>